<name>A0AAN6ZE89_9PEZI</name>
<dbReference type="InterPro" id="IPR022190">
    <property type="entry name" value="DUF3716"/>
</dbReference>
<reference evidence="3" key="2">
    <citation type="submission" date="2023-05" db="EMBL/GenBank/DDBJ databases">
        <authorList>
            <consortium name="Lawrence Berkeley National Laboratory"/>
            <person name="Steindorff A."/>
            <person name="Hensen N."/>
            <person name="Bonometti L."/>
            <person name="Westerberg I."/>
            <person name="Brannstrom I.O."/>
            <person name="Guillou S."/>
            <person name="Cros-Aarteil S."/>
            <person name="Calhoun S."/>
            <person name="Haridas S."/>
            <person name="Kuo A."/>
            <person name="Mondo S."/>
            <person name="Pangilinan J."/>
            <person name="Riley R."/>
            <person name="Labutti K."/>
            <person name="Andreopoulos B."/>
            <person name="Lipzen A."/>
            <person name="Chen C."/>
            <person name="Yanf M."/>
            <person name="Daum C."/>
            <person name="Ng V."/>
            <person name="Clum A."/>
            <person name="Ohm R."/>
            <person name="Martin F."/>
            <person name="Silar P."/>
            <person name="Natvig D."/>
            <person name="Lalanne C."/>
            <person name="Gautier V."/>
            <person name="Ament-Velasquez S.L."/>
            <person name="Kruys A."/>
            <person name="Hutchinson M.I."/>
            <person name="Powell A.J."/>
            <person name="Barry K."/>
            <person name="Miller A.N."/>
            <person name="Grigoriev I.V."/>
            <person name="Debuchy R."/>
            <person name="Gladieux P."/>
            <person name="Thoren M.H."/>
            <person name="Johannesson H."/>
        </authorList>
    </citation>
    <scope>NUCLEOTIDE SEQUENCE</scope>
    <source>
        <strain evidence="3">CBS 123565</strain>
    </source>
</reference>
<protein>
    <recommendedName>
        <fullName evidence="2">C2H2-type domain-containing protein</fullName>
    </recommendedName>
</protein>
<dbReference type="AlphaFoldDB" id="A0AAN6ZE89"/>
<organism evidence="3 4">
    <name type="scientific">Trichocladium antarcticum</name>
    <dbReference type="NCBI Taxonomy" id="1450529"/>
    <lineage>
        <taxon>Eukaryota</taxon>
        <taxon>Fungi</taxon>
        <taxon>Dikarya</taxon>
        <taxon>Ascomycota</taxon>
        <taxon>Pezizomycotina</taxon>
        <taxon>Sordariomycetes</taxon>
        <taxon>Sordariomycetidae</taxon>
        <taxon>Sordariales</taxon>
        <taxon>Chaetomiaceae</taxon>
        <taxon>Trichocladium</taxon>
    </lineage>
</organism>
<dbReference type="Proteomes" id="UP001304895">
    <property type="component" value="Unassembled WGS sequence"/>
</dbReference>
<comment type="caution">
    <text evidence="3">The sequence shown here is derived from an EMBL/GenBank/DDBJ whole genome shotgun (WGS) entry which is preliminary data.</text>
</comment>
<dbReference type="EMBL" id="MU853407">
    <property type="protein sequence ID" value="KAK4135112.1"/>
    <property type="molecule type" value="Genomic_DNA"/>
</dbReference>
<feature type="compositionally biased region" description="Polar residues" evidence="1">
    <location>
        <begin position="1"/>
        <end position="15"/>
    </location>
</feature>
<keyword evidence="4" id="KW-1185">Reference proteome</keyword>
<sequence>MVESCSSLTALSPSIPTVPRRGGPTRRSTMALPVSEDGHDSADSENDTFTGRTPDPNPSSSYTSTGPHKVFGMANPDRPYNMWLDDQGSVVPAYGALIPDDYKHDTTLPDRPWVCPVRNCRRLFLVLSDMGLHFKGRHRGCLLNDNLDGTFSIVGNDTSTASITVVSRDPMDLEPVGDPQRPSYPGRPGTRNVRWVKAVAGEVSPDAVQIGLSPPPIPSPIRHLVASPGAATRSSRSITPAAGHLWSYICSHIDGKLPNIEGPEFQLLLGLPRARDLAITHELPVDLNDKQIAGLIIQVTGTQNLPACSECRHHNGPCTTCVTAPGEVSVKTTRLMGMSGLCCANCIIRKSIGRCSLRRPYKLAQLAALKLESQMSYAELSRETAAEHERAGVLELGDTPDLADVDTPGAARIAQATSEDRPRRRVSGRVSGRLSQENALDGWDGEDEGSPVEATPQPKRKLITFKIKNGRLPQERPAADRTGSPPPEAYLHMEDWELDGRRITTAGDTLALTTTHLTTTAQTVHLSPAITVAATAIRSGSTHQFPADNTRTRVCTLASGKLRVQVDGEDEFVIGANGVFRIARGVRCSVVNRCYVDVVLQVMGMGEK</sequence>
<proteinExistence type="predicted"/>
<dbReference type="PROSITE" id="PS00028">
    <property type="entry name" value="ZINC_FINGER_C2H2_1"/>
    <property type="match status" value="1"/>
</dbReference>
<feature type="region of interest" description="Disordered" evidence="1">
    <location>
        <begin position="171"/>
        <end position="190"/>
    </location>
</feature>
<gene>
    <name evidence="3" type="ORF">BT67DRAFT_291727</name>
</gene>
<feature type="compositionally biased region" description="Low complexity" evidence="1">
    <location>
        <begin position="17"/>
        <end position="27"/>
    </location>
</feature>
<evidence type="ECO:0000313" key="4">
    <source>
        <dbReference type="Proteomes" id="UP001304895"/>
    </source>
</evidence>
<dbReference type="InterPro" id="IPR013087">
    <property type="entry name" value="Znf_C2H2_type"/>
</dbReference>
<accession>A0AAN6ZE89</accession>
<feature type="region of interest" description="Disordered" evidence="1">
    <location>
        <begin position="1"/>
        <end position="70"/>
    </location>
</feature>
<feature type="domain" description="C2H2-type" evidence="2">
    <location>
        <begin position="115"/>
        <end position="138"/>
    </location>
</feature>
<evidence type="ECO:0000259" key="2">
    <source>
        <dbReference type="PROSITE" id="PS00028"/>
    </source>
</evidence>
<dbReference type="Pfam" id="PF12511">
    <property type="entry name" value="DUF3716"/>
    <property type="match status" value="1"/>
</dbReference>
<feature type="region of interest" description="Disordered" evidence="1">
    <location>
        <begin position="413"/>
        <end position="457"/>
    </location>
</feature>
<evidence type="ECO:0000256" key="1">
    <source>
        <dbReference type="SAM" id="MobiDB-lite"/>
    </source>
</evidence>
<reference evidence="3" key="1">
    <citation type="journal article" date="2023" name="Mol. Phylogenet. Evol.">
        <title>Genome-scale phylogeny and comparative genomics of the fungal order Sordariales.</title>
        <authorList>
            <person name="Hensen N."/>
            <person name="Bonometti L."/>
            <person name="Westerberg I."/>
            <person name="Brannstrom I.O."/>
            <person name="Guillou S."/>
            <person name="Cros-Aarteil S."/>
            <person name="Calhoun S."/>
            <person name="Haridas S."/>
            <person name="Kuo A."/>
            <person name="Mondo S."/>
            <person name="Pangilinan J."/>
            <person name="Riley R."/>
            <person name="LaButti K."/>
            <person name="Andreopoulos B."/>
            <person name="Lipzen A."/>
            <person name="Chen C."/>
            <person name="Yan M."/>
            <person name="Daum C."/>
            <person name="Ng V."/>
            <person name="Clum A."/>
            <person name="Steindorff A."/>
            <person name="Ohm R.A."/>
            <person name="Martin F."/>
            <person name="Silar P."/>
            <person name="Natvig D.O."/>
            <person name="Lalanne C."/>
            <person name="Gautier V."/>
            <person name="Ament-Velasquez S.L."/>
            <person name="Kruys A."/>
            <person name="Hutchinson M.I."/>
            <person name="Powell A.J."/>
            <person name="Barry K."/>
            <person name="Miller A.N."/>
            <person name="Grigoriev I.V."/>
            <person name="Debuchy R."/>
            <person name="Gladieux P."/>
            <person name="Hiltunen Thoren M."/>
            <person name="Johannesson H."/>
        </authorList>
    </citation>
    <scope>NUCLEOTIDE SEQUENCE</scope>
    <source>
        <strain evidence="3">CBS 123565</strain>
    </source>
</reference>
<evidence type="ECO:0000313" key="3">
    <source>
        <dbReference type="EMBL" id="KAK4135112.1"/>
    </source>
</evidence>